<dbReference type="EC" id="3.5.1.28" evidence="2"/>
<dbReference type="AlphaFoldDB" id="A0A9D1HGN1"/>
<feature type="region of interest" description="Disordered" evidence="5">
    <location>
        <begin position="1"/>
        <end position="46"/>
    </location>
</feature>
<evidence type="ECO:0000313" key="9">
    <source>
        <dbReference type="Proteomes" id="UP000824164"/>
    </source>
</evidence>
<keyword evidence="4" id="KW-0961">Cell wall biogenesis/degradation</keyword>
<keyword evidence="3" id="KW-0378">Hydrolase</keyword>
<proteinExistence type="predicted"/>
<dbReference type="GO" id="GO:0008745">
    <property type="term" value="F:N-acetylmuramoyl-L-alanine amidase activity"/>
    <property type="evidence" value="ECO:0007669"/>
    <property type="project" value="UniProtKB-EC"/>
</dbReference>
<dbReference type="CDD" id="cd06583">
    <property type="entry name" value="PGRP"/>
    <property type="match status" value="1"/>
</dbReference>
<dbReference type="EMBL" id="DVLT01000046">
    <property type="protein sequence ID" value="HIU03145.1"/>
    <property type="molecule type" value="Genomic_DNA"/>
</dbReference>
<dbReference type="InterPro" id="IPR002502">
    <property type="entry name" value="Amidase_domain"/>
</dbReference>
<reference evidence="8" key="1">
    <citation type="submission" date="2020-10" db="EMBL/GenBank/DDBJ databases">
        <authorList>
            <person name="Gilroy R."/>
        </authorList>
    </citation>
    <scope>NUCLEOTIDE SEQUENCE</scope>
    <source>
        <strain evidence="8">CHK187-14744</strain>
    </source>
</reference>
<name>A0A9D1HGN1_9FIRM</name>
<evidence type="ECO:0000256" key="3">
    <source>
        <dbReference type="ARBA" id="ARBA00022801"/>
    </source>
</evidence>
<organism evidence="8 9">
    <name type="scientific">Candidatus Onthocola gallistercoris</name>
    <dbReference type="NCBI Taxonomy" id="2840876"/>
    <lineage>
        <taxon>Bacteria</taxon>
        <taxon>Bacillati</taxon>
        <taxon>Bacillota</taxon>
        <taxon>Bacilli</taxon>
        <taxon>Candidatus Onthocola</taxon>
    </lineage>
</organism>
<reference evidence="8" key="2">
    <citation type="journal article" date="2021" name="PeerJ">
        <title>Extensive microbial diversity within the chicken gut microbiome revealed by metagenomics and culture.</title>
        <authorList>
            <person name="Gilroy R."/>
            <person name="Ravi A."/>
            <person name="Getino M."/>
            <person name="Pursley I."/>
            <person name="Horton D.L."/>
            <person name="Alikhan N.F."/>
            <person name="Baker D."/>
            <person name="Gharbi K."/>
            <person name="Hall N."/>
            <person name="Watson M."/>
            <person name="Adriaenssens E.M."/>
            <person name="Foster-Nyarko E."/>
            <person name="Jarju S."/>
            <person name="Secka A."/>
            <person name="Antonio M."/>
            <person name="Oren A."/>
            <person name="Chaudhuri R.R."/>
            <person name="La Ragione R."/>
            <person name="Hildebrand F."/>
            <person name="Pallen M.J."/>
        </authorList>
    </citation>
    <scope>NUCLEOTIDE SEQUENCE</scope>
    <source>
        <strain evidence="8">CHK187-14744</strain>
    </source>
</reference>
<evidence type="ECO:0000313" key="8">
    <source>
        <dbReference type="EMBL" id="HIU03145.1"/>
    </source>
</evidence>
<evidence type="ECO:0000259" key="7">
    <source>
        <dbReference type="SMART" id="SM00644"/>
    </source>
</evidence>
<dbReference type="PANTHER" id="PTHR30417">
    <property type="entry name" value="N-ACETYLMURAMOYL-L-ALANINE AMIDASE AMID"/>
    <property type="match status" value="1"/>
</dbReference>
<dbReference type="GO" id="GO:0071555">
    <property type="term" value="P:cell wall organization"/>
    <property type="evidence" value="ECO:0007669"/>
    <property type="project" value="UniProtKB-KW"/>
</dbReference>
<evidence type="ECO:0000256" key="5">
    <source>
        <dbReference type="SAM" id="MobiDB-lite"/>
    </source>
</evidence>
<evidence type="ECO:0000256" key="1">
    <source>
        <dbReference type="ARBA" id="ARBA00001561"/>
    </source>
</evidence>
<feature type="transmembrane region" description="Helical" evidence="6">
    <location>
        <begin position="62"/>
        <end position="81"/>
    </location>
</feature>
<keyword evidence="6" id="KW-0472">Membrane</keyword>
<dbReference type="SUPFAM" id="SSF55846">
    <property type="entry name" value="N-acetylmuramoyl-L-alanine amidase-like"/>
    <property type="match status" value="1"/>
</dbReference>
<feature type="compositionally biased region" description="Polar residues" evidence="5">
    <location>
        <begin position="1"/>
        <end position="18"/>
    </location>
</feature>
<sequence length="269" mass="30374">MAKQQNNNRKNRTAQTGRTGRKKSVSGRTDERTGRRHNAAKRKKGKRKSRWYGPIVIDRRHLALFGGLVLVLLFAVCMLFRSCMGPVTSPYSYVDPAYDDGRPPIDVELLTPNEYSRPCMPTDTITGIVIHYVGNPGTTAMENRNYFEGLKNSGETYASSNFIIDLDGEIIQCVPTSEIAYCSNERNIDTVSIEVCHPDDTGEFTGETYNSLVCLTGWLCTYLDVSPKDVIRHYDVTGKICPKYFVDNEDAWKTFKKDVSTWVKANKTE</sequence>
<protein>
    <recommendedName>
        <fullName evidence="2">N-acetylmuramoyl-L-alanine amidase</fullName>
        <ecNumber evidence="2">3.5.1.28</ecNumber>
    </recommendedName>
</protein>
<dbReference type="GO" id="GO:0009253">
    <property type="term" value="P:peptidoglycan catabolic process"/>
    <property type="evidence" value="ECO:0007669"/>
    <property type="project" value="InterPro"/>
</dbReference>
<feature type="compositionally biased region" description="Basic residues" evidence="5">
    <location>
        <begin position="34"/>
        <end position="46"/>
    </location>
</feature>
<accession>A0A9D1HGN1</accession>
<keyword evidence="6" id="KW-0812">Transmembrane</keyword>
<dbReference type="Pfam" id="PF01510">
    <property type="entry name" value="Amidase_2"/>
    <property type="match status" value="1"/>
</dbReference>
<evidence type="ECO:0000256" key="6">
    <source>
        <dbReference type="SAM" id="Phobius"/>
    </source>
</evidence>
<dbReference type="InterPro" id="IPR051206">
    <property type="entry name" value="NAMLAA_amidase_2"/>
</dbReference>
<feature type="domain" description="N-acetylmuramoyl-L-alanine amidase" evidence="7">
    <location>
        <begin position="115"/>
        <end position="259"/>
    </location>
</feature>
<evidence type="ECO:0000256" key="4">
    <source>
        <dbReference type="ARBA" id="ARBA00023316"/>
    </source>
</evidence>
<dbReference type="GO" id="GO:0009254">
    <property type="term" value="P:peptidoglycan turnover"/>
    <property type="evidence" value="ECO:0007669"/>
    <property type="project" value="TreeGrafter"/>
</dbReference>
<dbReference type="Gene3D" id="3.40.80.10">
    <property type="entry name" value="Peptidoglycan recognition protein-like"/>
    <property type="match status" value="1"/>
</dbReference>
<dbReference type="Proteomes" id="UP000824164">
    <property type="component" value="Unassembled WGS sequence"/>
</dbReference>
<comment type="catalytic activity">
    <reaction evidence="1">
        <text>Hydrolyzes the link between N-acetylmuramoyl residues and L-amino acid residues in certain cell-wall glycopeptides.</text>
        <dbReference type="EC" id="3.5.1.28"/>
    </reaction>
</comment>
<gene>
    <name evidence="8" type="ORF">IAB63_07840</name>
</gene>
<evidence type="ECO:0000256" key="2">
    <source>
        <dbReference type="ARBA" id="ARBA00011901"/>
    </source>
</evidence>
<comment type="caution">
    <text evidence="8">The sequence shown here is derived from an EMBL/GenBank/DDBJ whole genome shotgun (WGS) entry which is preliminary data.</text>
</comment>
<dbReference type="PANTHER" id="PTHR30417:SF1">
    <property type="entry name" value="N-ACETYLMURAMOYL-L-ALANINE AMIDASE AMID"/>
    <property type="match status" value="1"/>
</dbReference>
<dbReference type="InterPro" id="IPR036505">
    <property type="entry name" value="Amidase/PGRP_sf"/>
</dbReference>
<keyword evidence="6" id="KW-1133">Transmembrane helix</keyword>
<dbReference type="SMART" id="SM00644">
    <property type="entry name" value="Ami_2"/>
    <property type="match status" value="1"/>
</dbReference>